<dbReference type="AlphaFoldDB" id="A0A3R9QX59"/>
<name>A0A3R9QX59_9CREN</name>
<sequence>MRSDELEAKLFSIIEEYLKKDDVSRHNANLIYSLPSLAGILSGFVQREFYLKRVISEEERMLHEEGWWYHHQMSQLSPYCAGFSALDIMKHGLQSLNNFSVKSRPPRHLRTFLDQAANFILKISQEVSGAVALNDLTTVAAAYVWYEREKLGKDLKYEDVKNAFQSFVYNVNLDFRSGNSPFTNVTVTIGGPAPALLEEPIIIGGSFEPNPKTFGDLPKELYDEVNMAFFEVMSEGDAEGKPWTFPLITLYVTDDLNWESEVLDRLLDLMDSFGGIYFENYLKRPFSDEKWKKKVNNLEIRDPRLQRSFCCRFQVDLKELMKVPHTGSIFGNVSGVGSIGVITLNFNRLAYLHRGDLGSLLDHLDLLLDMARDALNRKRKFILEHKELYPTFFYYVDKSLNTYFNTVSLGGGHEGLINFGIKEGVMCEEGLEIARRVASHILERLREFQETDGIAWNLEYAPMETAAGYLARKDLEFVRWLRGEKHHEFKMFRDIVSRKINEWNSIPDIYVSASENRPILTSGFQPPFSERDISRLVYVSAHTQNYATGGSVLHLFLGEKMDPLVKKKLIKSIFINYPVKYMTITPTLTMCNSCGKRFVGEHLICPSCHSDDTTVYSRVVGYFRPIARRIKRRDLSEGIYDGEENIWQDSRRADWVTRGIIGKEDVESYLRDF</sequence>
<comment type="caution">
    <text evidence="1">The sequence shown here is derived from an EMBL/GenBank/DDBJ whole genome shotgun (WGS) entry which is preliminary data.</text>
</comment>
<dbReference type="GO" id="GO:0006260">
    <property type="term" value="P:DNA replication"/>
    <property type="evidence" value="ECO:0007669"/>
    <property type="project" value="InterPro"/>
</dbReference>
<protein>
    <submittedName>
        <fullName evidence="1">Ribonucleoside-triphosphate reductase</fullName>
    </submittedName>
</protein>
<dbReference type="Proteomes" id="UP000277582">
    <property type="component" value="Unassembled WGS sequence"/>
</dbReference>
<dbReference type="RefSeq" id="WP_125671573.1">
    <property type="nucleotide sequence ID" value="NZ_RCOS01000099.1"/>
</dbReference>
<dbReference type="GO" id="GO:0008998">
    <property type="term" value="F:ribonucleoside-triphosphate reductase (thioredoxin) activity"/>
    <property type="evidence" value="ECO:0007669"/>
    <property type="project" value="InterPro"/>
</dbReference>
<dbReference type="EMBL" id="RCOS01000099">
    <property type="protein sequence ID" value="RSN74208.1"/>
    <property type="molecule type" value="Genomic_DNA"/>
</dbReference>
<dbReference type="GO" id="GO:0004748">
    <property type="term" value="F:ribonucleoside-diphosphate reductase activity, thioredoxin disulfide as acceptor"/>
    <property type="evidence" value="ECO:0007669"/>
    <property type="project" value="TreeGrafter"/>
</dbReference>
<evidence type="ECO:0000313" key="2">
    <source>
        <dbReference type="Proteomes" id="UP000277582"/>
    </source>
</evidence>
<dbReference type="Gene3D" id="3.20.70.20">
    <property type="match status" value="1"/>
</dbReference>
<dbReference type="SUPFAM" id="SSF51998">
    <property type="entry name" value="PFL-like glycyl radical enzymes"/>
    <property type="match status" value="1"/>
</dbReference>
<dbReference type="PANTHER" id="PTHR21075:SF0">
    <property type="entry name" value="ANAEROBIC RIBONUCLEOSIDE-TRIPHOSPHATE REDUCTASE"/>
    <property type="match status" value="1"/>
</dbReference>
<evidence type="ECO:0000313" key="1">
    <source>
        <dbReference type="EMBL" id="RSN74208.1"/>
    </source>
</evidence>
<dbReference type="OrthoDB" id="139164at2157"/>
<accession>A0A3R9QX59</accession>
<keyword evidence="2" id="KW-1185">Reference proteome</keyword>
<reference evidence="1 2" key="1">
    <citation type="submission" date="2018-10" db="EMBL/GenBank/DDBJ databases">
        <title>Co-occurring genomic capacity for anaerobic methane metabolism and dissimilatory sulfite reduction discovered in the Korarchaeota.</title>
        <authorList>
            <person name="Mckay L.J."/>
            <person name="Dlakic M."/>
            <person name="Fields M.W."/>
            <person name="Delmont T.O."/>
            <person name="Eren A.M."/>
            <person name="Jay Z.J."/>
            <person name="Klingelsmith K.B."/>
            <person name="Rusch D.B."/>
            <person name="Inskeep W.P."/>
        </authorList>
    </citation>
    <scope>NUCLEOTIDE SEQUENCE [LARGE SCALE GENOMIC DNA]</scope>
    <source>
        <strain evidence="1 2">MDKW</strain>
    </source>
</reference>
<dbReference type="InterPro" id="IPR012833">
    <property type="entry name" value="NrdD"/>
</dbReference>
<dbReference type="GO" id="GO:0031250">
    <property type="term" value="C:anaerobic ribonucleoside-triphosphate reductase complex"/>
    <property type="evidence" value="ECO:0007669"/>
    <property type="project" value="TreeGrafter"/>
</dbReference>
<gene>
    <name evidence="1" type="ORF">D6D85_08530</name>
</gene>
<dbReference type="Pfam" id="PF13597">
    <property type="entry name" value="NRDD"/>
    <property type="match status" value="1"/>
</dbReference>
<dbReference type="PANTHER" id="PTHR21075">
    <property type="entry name" value="ANAEROBIC RIBONUCLEOSIDE-TRIPHOSPHATE REDUCTASE"/>
    <property type="match status" value="1"/>
</dbReference>
<organism evidence="1 2">
    <name type="scientific">Candidatus Methanodesulfokora washburnensis</name>
    <dbReference type="NCBI Taxonomy" id="2478471"/>
    <lineage>
        <taxon>Archaea</taxon>
        <taxon>Thermoproteota</taxon>
        <taxon>Candidatus Korarchaeia</taxon>
        <taxon>Candidatus Korarchaeia incertae sedis</taxon>
        <taxon>Candidatus Methanodesulfokora</taxon>
    </lineage>
</organism>
<proteinExistence type="predicted"/>
<dbReference type="GO" id="GO:0009265">
    <property type="term" value="P:2'-deoxyribonucleotide biosynthetic process"/>
    <property type="evidence" value="ECO:0007669"/>
    <property type="project" value="TreeGrafter"/>
</dbReference>